<protein>
    <submittedName>
        <fullName evidence="2">Uncharacterized protein</fullName>
    </submittedName>
</protein>
<accession>A0AA38F8F1</accession>
<evidence type="ECO:0000313" key="3">
    <source>
        <dbReference type="Proteomes" id="UP000824469"/>
    </source>
</evidence>
<name>A0AA38F8F1_TAXCH</name>
<dbReference type="EMBL" id="JAHRHJ020002231">
    <property type="protein sequence ID" value="KAH9292826.1"/>
    <property type="molecule type" value="Genomic_DNA"/>
</dbReference>
<feature type="compositionally biased region" description="Basic and acidic residues" evidence="1">
    <location>
        <begin position="34"/>
        <end position="43"/>
    </location>
</feature>
<feature type="region of interest" description="Disordered" evidence="1">
    <location>
        <begin position="31"/>
        <end position="51"/>
    </location>
</feature>
<dbReference type="AlphaFoldDB" id="A0AA38F8F1"/>
<reference evidence="2 3" key="1">
    <citation type="journal article" date="2021" name="Nat. Plants">
        <title>The Taxus genome provides insights into paclitaxel biosynthesis.</title>
        <authorList>
            <person name="Xiong X."/>
            <person name="Gou J."/>
            <person name="Liao Q."/>
            <person name="Li Y."/>
            <person name="Zhou Q."/>
            <person name="Bi G."/>
            <person name="Li C."/>
            <person name="Du R."/>
            <person name="Wang X."/>
            <person name="Sun T."/>
            <person name="Guo L."/>
            <person name="Liang H."/>
            <person name="Lu P."/>
            <person name="Wu Y."/>
            <person name="Zhang Z."/>
            <person name="Ro D.K."/>
            <person name="Shang Y."/>
            <person name="Huang S."/>
            <person name="Yan J."/>
        </authorList>
    </citation>
    <scope>NUCLEOTIDE SEQUENCE [LARGE SCALE GENOMIC DNA]</scope>
    <source>
        <strain evidence="2">Ta-2019</strain>
    </source>
</reference>
<feature type="non-terminal residue" evidence="2">
    <location>
        <position position="1"/>
    </location>
</feature>
<feature type="region of interest" description="Disordered" evidence="1">
    <location>
        <begin position="70"/>
        <end position="97"/>
    </location>
</feature>
<evidence type="ECO:0000256" key="1">
    <source>
        <dbReference type="SAM" id="MobiDB-lite"/>
    </source>
</evidence>
<feature type="compositionally biased region" description="Polar residues" evidence="1">
    <location>
        <begin position="79"/>
        <end position="96"/>
    </location>
</feature>
<sequence>GEVNDPSKLVESFVPFGNELVVELVLEVGGLTPRPEEKEESSHGMEPPTADVAKISNLLKAGGDRALSFPKNVDKTPLKDNSNFMPPILNENSMTKNGRKIDRFEETIPTEVNIKDYILEQTNKDMEGMKMKVGPSLKHGNNIKEISMNIDKVASSASKGVKE</sequence>
<keyword evidence="3" id="KW-1185">Reference proteome</keyword>
<gene>
    <name evidence="2" type="ORF">KI387_042001</name>
</gene>
<organism evidence="2 3">
    <name type="scientific">Taxus chinensis</name>
    <name type="common">Chinese yew</name>
    <name type="synonym">Taxus wallichiana var. chinensis</name>
    <dbReference type="NCBI Taxonomy" id="29808"/>
    <lineage>
        <taxon>Eukaryota</taxon>
        <taxon>Viridiplantae</taxon>
        <taxon>Streptophyta</taxon>
        <taxon>Embryophyta</taxon>
        <taxon>Tracheophyta</taxon>
        <taxon>Spermatophyta</taxon>
        <taxon>Pinopsida</taxon>
        <taxon>Pinidae</taxon>
        <taxon>Conifers II</taxon>
        <taxon>Cupressales</taxon>
        <taxon>Taxaceae</taxon>
        <taxon>Taxus</taxon>
    </lineage>
</organism>
<feature type="non-terminal residue" evidence="2">
    <location>
        <position position="163"/>
    </location>
</feature>
<proteinExistence type="predicted"/>
<evidence type="ECO:0000313" key="2">
    <source>
        <dbReference type="EMBL" id="KAH9292826.1"/>
    </source>
</evidence>
<dbReference type="Proteomes" id="UP000824469">
    <property type="component" value="Unassembled WGS sequence"/>
</dbReference>
<comment type="caution">
    <text evidence="2">The sequence shown here is derived from an EMBL/GenBank/DDBJ whole genome shotgun (WGS) entry which is preliminary data.</text>
</comment>